<evidence type="ECO:0000259" key="1">
    <source>
        <dbReference type="SMART" id="SM00256"/>
    </source>
</evidence>
<dbReference type="InterPro" id="IPR001810">
    <property type="entry name" value="F-box_dom"/>
</dbReference>
<comment type="caution">
    <text evidence="2">The sequence shown here is derived from an EMBL/GenBank/DDBJ whole genome shotgun (WGS) entry which is preliminary data.</text>
</comment>
<dbReference type="Proteomes" id="UP000714275">
    <property type="component" value="Unassembled WGS sequence"/>
</dbReference>
<dbReference type="PROSITE" id="PS51257">
    <property type="entry name" value="PROKAR_LIPOPROTEIN"/>
    <property type="match status" value="1"/>
</dbReference>
<dbReference type="AlphaFoldDB" id="A0A9P7D476"/>
<dbReference type="SUPFAM" id="SSF81383">
    <property type="entry name" value="F-box domain"/>
    <property type="match status" value="1"/>
</dbReference>
<accession>A0A9P7D476</accession>
<dbReference type="InterPro" id="IPR036047">
    <property type="entry name" value="F-box-like_dom_sf"/>
</dbReference>
<evidence type="ECO:0000313" key="2">
    <source>
        <dbReference type="EMBL" id="KAG1778874.1"/>
    </source>
</evidence>
<reference evidence="2" key="1">
    <citation type="journal article" date="2020" name="New Phytol.">
        <title>Comparative genomics reveals dynamic genome evolution in host specialist ectomycorrhizal fungi.</title>
        <authorList>
            <person name="Lofgren L.A."/>
            <person name="Nguyen N.H."/>
            <person name="Vilgalys R."/>
            <person name="Ruytinx J."/>
            <person name="Liao H.L."/>
            <person name="Branco S."/>
            <person name="Kuo A."/>
            <person name="LaButti K."/>
            <person name="Lipzen A."/>
            <person name="Andreopoulos W."/>
            <person name="Pangilinan J."/>
            <person name="Riley R."/>
            <person name="Hundley H."/>
            <person name="Na H."/>
            <person name="Barry K."/>
            <person name="Grigoriev I.V."/>
            <person name="Stajich J.E."/>
            <person name="Kennedy P.G."/>
        </authorList>
    </citation>
    <scope>NUCLEOTIDE SEQUENCE</scope>
    <source>
        <strain evidence="2">DOB743</strain>
    </source>
</reference>
<dbReference type="Gene3D" id="1.20.1280.50">
    <property type="match status" value="1"/>
</dbReference>
<dbReference type="Pfam" id="PF00646">
    <property type="entry name" value="F-box"/>
    <property type="match status" value="1"/>
</dbReference>
<sequence length="538" mass="60875">MILRPRAEFLSLAEELQSYILSFLSCKDILRCSSVCKALRQTYLSCSELQYITELGGQQLLPVPDMDIDNKTSFLTRLQLLRDKAHAWFKLDIHSSETVFVPEPFRKYTNTFLVHGHLCLFNEVRQMAKVFPILPKPSQQIGIEHDWFPESLHSIPDADCFEVIMDPEENLIAIAYVIHRWAEDDNDKIYIDLGVLDGDGAHPQAAGRTLSLSSTVFQGDILASDELEVAICGRHLTFLHSQRSTVYDRPNEENKMWWLQIWDWKHSTTSNCVISDPEARESSDFCFLGNDRLLTVSKDLKLYSIEDLSQAPQLLACFLMPVSVTLIECLLAMDDNIAHSSPLQRQVHRTMWTSDPKNRLVSLVACIRSEAPNSFTFVISTRIFFNLQVGVFGGMATIPWECWGPLNSRIFPHDSQCRVGISGNRVLHTFPATGATAGDEDPSHDTNYKLYMIDFSPLAVQRRQGLGTVVTEPSTIELTESVGKLTTFLPYVAVVFDRTFGADQLMDILVDEDRIYLCKPNIEDPDSDSIGQLEVIDI</sequence>
<dbReference type="CDD" id="cd09917">
    <property type="entry name" value="F-box_SF"/>
    <property type="match status" value="1"/>
</dbReference>
<feature type="domain" description="F-box" evidence="1">
    <location>
        <begin position="12"/>
        <end position="52"/>
    </location>
</feature>
<keyword evidence="3" id="KW-1185">Reference proteome</keyword>
<name>A0A9P7D476_9AGAM</name>
<proteinExistence type="predicted"/>
<dbReference type="SMART" id="SM00256">
    <property type="entry name" value="FBOX"/>
    <property type="match status" value="1"/>
</dbReference>
<dbReference type="OrthoDB" id="2745718at2759"/>
<evidence type="ECO:0000313" key="3">
    <source>
        <dbReference type="Proteomes" id="UP000714275"/>
    </source>
</evidence>
<protein>
    <recommendedName>
        <fullName evidence="1">F-box domain-containing protein</fullName>
    </recommendedName>
</protein>
<dbReference type="EMBL" id="JABBWD010000014">
    <property type="protein sequence ID" value="KAG1778874.1"/>
    <property type="molecule type" value="Genomic_DNA"/>
</dbReference>
<gene>
    <name evidence="2" type="ORF">EV702DRAFT_1092775</name>
</gene>
<organism evidence="2 3">
    <name type="scientific">Suillus placidus</name>
    <dbReference type="NCBI Taxonomy" id="48579"/>
    <lineage>
        <taxon>Eukaryota</taxon>
        <taxon>Fungi</taxon>
        <taxon>Dikarya</taxon>
        <taxon>Basidiomycota</taxon>
        <taxon>Agaricomycotina</taxon>
        <taxon>Agaricomycetes</taxon>
        <taxon>Agaricomycetidae</taxon>
        <taxon>Boletales</taxon>
        <taxon>Suillineae</taxon>
        <taxon>Suillaceae</taxon>
        <taxon>Suillus</taxon>
    </lineage>
</organism>